<reference evidence="3 4" key="1">
    <citation type="submission" date="2018-06" db="EMBL/GenBank/DDBJ databases">
        <authorList>
            <consortium name="Pathogen Informatics"/>
            <person name="Doyle S."/>
        </authorList>
    </citation>
    <scope>NUCLEOTIDE SEQUENCE [LARGE SCALE GENOMIC DNA]</scope>
    <source>
        <strain evidence="3 4">NCTC11842</strain>
    </source>
</reference>
<name>A0A2X2CQU9_PSELU</name>
<proteinExistence type="predicted"/>
<evidence type="ECO:0000259" key="1">
    <source>
        <dbReference type="Pfam" id="PF01370"/>
    </source>
</evidence>
<dbReference type="PANTHER" id="PTHR43245:SF58">
    <property type="entry name" value="BLL5923 PROTEIN"/>
    <property type="match status" value="1"/>
</dbReference>
<dbReference type="EMBL" id="JADMCD010000003">
    <property type="protein sequence ID" value="MBF8640469.1"/>
    <property type="molecule type" value="Genomic_DNA"/>
</dbReference>
<dbReference type="AlphaFoldDB" id="A0A2X2CQU9"/>
<dbReference type="InterPro" id="IPR001509">
    <property type="entry name" value="Epimerase_deHydtase"/>
</dbReference>
<evidence type="ECO:0000313" key="5">
    <source>
        <dbReference type="Proteomes" id="UP000626180"/>
    </source>
</evidence>
<evidence type="ECO:0000313" key="2">
    <source>
        <dbReference type="EMBL" id="MBF8640469.1"/>
    </source>
</evidence>
<dbReference type="Pfam" id="PF01370">
    <property type="entry name" value="Epimerase"/>
    <property type="match status" value="1"/>
</dbReference>
<dbReference type="Proteomes" id="UP000626180">
    <property type="component" value="Unassembled WGS sequence"/>
</dbReference>
<protein>
    <submittedName>
        <fullName evidence="3">NAD-dependent epimerase/dehydratase</fullName>
    </submittedName>
    <submittedName>
        <fullName evidence="2">SDR family oxidoreductase</fullName>
    </submittedName>
</protein>
<accession>A0A2X2CQU9</accession>
<dbReference type="Proteomes" id="UP000250443">
    <property type="component" value="Unassembled WGS sequence"/>
</dbReference>
<dbReference type="CDD" id="cd05232">
    <property type="entry name" value="UDP_G4E_4_SDR_e"/>
    <property type="match status" value="1"/>
</dbReference>
<organism evidence="3 4">
    <name type="scientific">Pseudomonas luteola</name>
    <dbReference type="NCBI Taxonomy" id="47886"/>
    <lineage>
        <taxon>Bacteria</taxon>
        <taxon>Pseudomonadati</taxon>
        <taxon>Pseudomonadota</taxon>
        <taxon>Gammaproteobacteria</taxon>
        <taxon>Pseudomonadales</taxon>
        <taxon>Pseudomonadaceae</taxon>
        <taxon>Pseudomonas</taxon>
    </lineage>
</organism>
<dbReference type="PANTHER" id="PTHR43245">
    <property type="entry name" value="BIFUNCTIONAL POLYMYXIN RESISTANCE PROTEIN ARNA"/>
    <property type="match status" value="1"/>
</dbReference>
<dbReference type="EMBL" id="UAUF01000013">
    <property type="protein sequence ID" value="SPZ09433.1"/>
    <property type="molecule type" value="Genomic_DNA"/>
</dbReference>
<feature type="domain" description="NAD-dependent epimerase/dehydratase" evidence="1">
    <location>
        <begin position="4"/>
        <end position="225"/>
    </location>
</feature>
<dbReference type="RefSeq" id="WP_010797910.1">
    <property type="nucleotide sequence ID" value="NZ_CP044086.1"/>
</dbReference>
<evidence type="ECO:0000313" key="4">
    <source>
        <dbReference type="Proteomes" id="UP000250443"/>
    </source>
</evidence>
<reference evidence="2 5" key="2">
    <citation type="submission" date="2020-10" db="EMBL/GenBank/DDBJ databases">
        <title>Genome sequences of Pseudomonas isolates.</title>
        <authorList>
            <person name="Wessels L."/>
            <person name="Reich F."/>
            <person name="Hammerl J."/>
        </authorList>
    </citation>
    <scope>NUCLEOTIDE SEQUENCE [LARGE SCALE GENOMIC DNA]</scope>
    <source>
        <strain evidence="2 5">20-MO00624-0</strain>
    </source>
</reference>
<dbReference type="InterPro" id="IPR050177">
    <property type="entry name" value="Lipid_A_modif_metabolic_enz"/>
</dbReference>
<dbReference type="Gene3D" id="3.40.50.720">
    <property type="entry name" value="NAD(P)-binding Rossmann-like Domain"/>
    <property type="match status" value="1"/>
</dbReference>
<keyword evidence="5" id="KW-1185">Reference proteome</keyword>
<sequence length="319" mass="34675">MARVLVTGAAGFVGSNLVSALNQQGHEVVAMSRMTIETASDLVQPCQADFTSLDASAFRRHRVESVVHCAAKVHAMHEKPGQGLGEYQRVNVDGTMKLARLAAAHGVRRFVFVSSVKVNGDETVPEQPFSPLDAPQPSDAYAISKWTAEQQLMELARNGVMEVTIIRPVLVYGPGVKANFLTMLRWLDKGIPLPLGAIDNRRSLVSVNNLVDFISTCLFHPAAAGQTFMVSDGEDLSTTELLKRLARFLERPIRLIPVPRGLVEVGATLLGKGALSQRVCRSLQVDISKNLDITGWRPPVAVNDALQATAIDFLRSKES</sequence>
<evidence type="ECO:0000313" key="3">
    <source>
        <dbReference type="EMBL" id="SPZ09433.1"/>
    </source>
</evidence>
<dbReference type="SUPFAM" id="SSF51735">
    <property type="entry name" value="NAD(P)-binding Rossmann-fold domains"/>
    <property type="match status" value="1"/>
</dbReference>
<dbReference type="InterPro" id="IPR036291">
    <property type="entry name" value="NAD(P)-bd_dom_sf"/>
</dbReference>
<gene>
    <name evidence="2" type="ORF">IRZ65_07235</name>
    <name evidence="3" type="ORF">NCTC11842_03002</name>
</gene>